<gene>
    <name evidence="2" type="ORF">Atai01_59140</name>
</gene>
<proteinExistence type="predicted"/>
<evidence type="ECO:0000256" key="1">
    <source>
        <dbReference type="SAM" id="Phobius"/>
    </source>
</evidence>
<reference evidence="2" key="1">
    <citation type="submission" date="2023-03" db="EMBL/GenBank/DDBJ databases">
        <title>Amycolatopsis taiwanensis NBRC 103393.</title>
        <authorList>
            <person name="Ichikawa N."/>
            <person name="Sato H."/>
            <person name="Tonouchi N."/>
        </authorList>
    </citation>
    <scope>NUCLEOTIDE SEQUENCE</scope>
    <source>
        <strain evidence="2">NBRC 103393</strain>
    </source>
</reference>
<dbReference type="EMBL" id="BSTI01000015">
    <property type="protein sequence ID" value="GLY69295.1"/>
    <property type="molecule type" value="Genomic_DNA"/>
</dbReference>
<keyword evidence="1" id="KW-1133">Transmembrane helix</keyword>
<dbReference type="AlphaFoldDB" id="A0A9W6R8B4"/>
<keyword evidence="3" id="KW-1185">Reference proteome</keyword>
<feature type="transmembrane region" description="Helical" evidence="1">
    <location>
        <begin position="33"/>
        <end position="54"/>
    </location>
</feature>
<dbReference type="InterPro" id="IPR028082">
    <property type="entry name" value="Peripla_BP_I"/>
</dbReference>
<dbReference type="Proteomes" id="UP001165136">
    <property type="component" value="Unassembled WGS sequence"/>
</dbReference>
<comment type="caution">
    <text evidence="2">The sequence shown here is derived from an EMBL/GenBank/DDBJ whole genome shotgun (WGS) entry which is preliminary data.</text>
</comment>
<dbReference type="RefSeq" id="WP_027945138.1">
    <property type="nucleotide sequence ID" value="NZ_BSTI01000015.1"/>
</dbReference>
<keyword evidence="1" id="KW-0812">Transmembrane</keyword>
<name>A0A9W6R8B4_9PSEU</name>
<evidence type="ECO:0008006" key="4">
    <source>
        <dbReference type="Google" id="ProtNLM"/>
    </source>
</evidence>
<keyword evidence="1" id="KW-0472">Membrane</keyword>
<organism evidence="2 3">
    <name type="scientific">Amycolatopsis taiwanensis</name>
    <dbReference type="NCBI Taxonomy" id="342230"/>
    <lineage>
        <taxon>Bacteria</taxon>
        <taxon>Bacillati</taxon>
        <taxon>Actinomycetota</taxon>
        <taxon>Actinomycetes</taxon>
        <taxon>Pseudonocardiales</taxon>
        <taxon>Pseudonocardiaceae</taxon>
        <taxon>Amycolatopsis</taxon>
    </lineage>
</organism>
<accession>A0A9W6R8B4</accession>
<protein>
    <recommendedName>
        <fullName evidence="4">Leucine-binding protein domain-containing protein</fullName>
    </recommendedName>
</protein>
<evidence type="ECO:0000313" key="3">
    <source>
        <dbReference type="Proteomes" id="UP001165136"/>
    </source>
</evidence>
<dbReference type="CDD" id="cd06268">
    <property type="entry name" value="PBP1_ABC_transporter_LIVBP-like"/>
    <property type="match status" value="1"/>
</dbReference>
<dbReference type="Gene3D" id="3.40.50.2300">
    <property type="match status" value="2"/>
</dbReference>
<dbReference type="SUPFAM" id="SSF53822">
    <property type="entry name" value="Periplasmic binding protein-like I"/>
    <property type="match status" value="1"/>
</dbReference>
<sequence length="520" mass="56157">MPDDHVFHDADPFVPPRPPGFWRRVRGWLRRHLRAVALVSVIVIVAGSAAWYFWPRNDCGGSASLQKIDGECVGVTDGSYSFENSLTEVENKIAAENAAVAGSGHTVTIALLDPLTVNPTSAVTAEQIQYELEGAYTAQYRINHTGAAGDQRPLVKLMLANWGSHELQWQTVVEQLEGMVNDPDPLVAVTGLRLSTVQTEQAAKHLAQHDIPMVSAIATADQLNYGAIRGFVRASPSNSDYVAALNAYLSHRPDLDSAIMVYDANSDVNRDPGTTSGADLFTRSLRDDFIAELGSLIKFPAQNYVGISGPTPAPPDLFTNITANICAVRPKVVLFAGRVVDFPSFLESLRTRVCPDTPLTVVASGADFGGLELRSKEAQLREKNLSIVFATETDAQGWENGAAGTPPFFKEFFDQFRQLGFDQKHLDEGAAISTHDALLIAAKAARLSSRARPDHAVPSNSDVLNQMLNLNSLDEVPGAAGQLSFSFRAENSGNPSNKPIPVIEVPSTAAVQTAEVYHTK</sequence>
<evidence type="ECO:0000313" key="2">
    <source>
        <dbReference type="EMBL" id="GLY69295.1"/>
    </source>
</evidence>